<dbReference type="InterPro" id="IPR010994">
    <property type="entry name" value="RuvA_2-like"/>
</dbReference>
<dbReference type="PANTHER" id="PTHR21180">
    <property type="entry name" value="ENDONUCLEASE/EXONUCLEASE/PHOSPHATASE FAMILY DOMAIN-CONTAINING PROTEIN 1"/>
    <property type="match status" value="1"/>
</dbReference>
<gene>
    <name evidence="4" type="ORF">AVDCRST_MAG72-2031</name>
</gene>
<dbReference type="Pfam" id="PF10531">
    <property type="entry name" value="SLBB"/>
    <property type="match status" value="1"/>
</dbReference>
<dbReference type="SUPFAM" id="SSF47781">
    <property type="entry name" value="RuvA domain 2-like"/>
    <property type="match status" value="1"/>
</dbReference>
<evidence type="ECO:0000313" key="4">
    <source>
        <dbReference type="EMBL" id="CAA9358810.1"/>
    </source>
</evidence>
<keyword evidence="4" id="KW-0675">Receptor</keyword>
<keyword evidence="2" id="KW-0812">Transmembrane</keyword>
<protein>
    <submittedName>
        <fullName evidence="4">Late competence protein ComEA, DNA receptor</fullName>
    </submittedName>
</protein>
<evidence type="ECO:0000256" key="2">
    <source>
        <dbReference type="SAM" id="Phobius"/>
    </source>
</evidence>
<proteinExistence type="predicted"/>
<dbReference type="GO" id="GO:0015628">
    <property type="term" value="P:protein secretion by the type II secretion system"/>
    <property type="evidence" value="ECO:0007669"/>
    <property type="project" value="TreeGrafter"/>
</dbReference>
<feature type="domain" description="Soluble ligand binding" evidence="3">
    <location>
        <begin position="170"/>
        <end position="224"/>
    </location>
</feature>
<keyword evidence="2" id="KW-0472">Membrane</keyword>
<sequence>MRSRKAANDQVAEVARRRLELLSAELAGIQRALPPDEASRPDPIAAVESAEAVVGGRHAHRSIGPGGRVGGWVHDRLPATMQGSVRLTSTHVSVVALLVAAAMAAATWWVLRADGPGMVVPAPVPSPAGSPLVELSGTPPPEAAAPAGGSSPIVGGAPAAPGATAVGQVVIDVAGKVRRPGIARLPAGSRVADALRSAGGARKGVDLATLNLARVLVDGEQIVVGVPPPTGVAPPAASAPTTTASGAPIELVNINTADQVALETLPGVGPVTAQAIMTWRTENGAFSSVDELLEISGIGDATLAEMAPYVTV</sequence>
<dbReference type="EMBL" id="CADCUJ010000088">
    <property type="protein sequence ID" value="CAA9358810.1"/>
    <property type="molecule type" value="Genomic_DNA"/>
</dbReference>
<evidence type="ECO:0000256" key="1">
    <source>
        <dbReference type="SAM" id="MobiDB-lite"/>
    </source>
</evidence>
<dbReference type="AlphaFoldDB" id="A0A6J4MLY5"/>
<feature type="region of interest" description="Disordered" evidence="1">
    <location>
        <begin position="131"/>
        <end position="152"/>
    </location>
</feature>
<keyword evidence="2" id="KW-1133">Transmembrane helix</keyword>
<dbReference type="Gene3D" id="3.10.560.10">
    <property type="entry name" value="Outer membrane lipoprotein wza domain like"/>
    <property type="match status" value="1"/>
</dbReference>
<organism evidence="4">
    <name type="scientific">uncultured Nocardioidaceae bacterium</name>
    <dbReference type="NCBI Taxonomy" id="253824"/>
    <lineage>
        <taxon>Bacteria</taxon>
        <taxon>Bacillati</taxon>
        <taxon>Actinomycetota</taxon>
        <taxon>Actinomycetes</taxon>
        <taxon>Propionibacteriales</taxon>
        <taxon>Nocardioidaceae</taxon>
        <taxon>environmental samples</taxon>
    </lineage>
</organism>
<evidence type="ECO:0000259" key="3">
    <source>
        <dbReference type="Pfam" id="PF10531"/>
    </source>
</evidence>
<dbReference type="Pfam" id="PF12836">
    <property type="entry name" value="HHH_3"/>
    <property type="match status" value="1"/>
</dbReference>
<name>A0A6J4MLY5_9ACTN</name>
<accession>A0A6J4MLY5</accession>
<reference evidence="4" key="1">
    <citation type="submission" date="2020-02" db="EMBL/GenBank/DDBJ databases">
        <authorList>
            <person name="Meier V. D."/>
        </authorList>
    </citation>
    <scope>NUCLEOTIDE SEQUENCE</scope>
    <source>
        <strain evidence="4">AVDCRST_MAG72</strain>
    </source>
</reference>
<dbReference type="Gene3D" id="1.10.150.320">
    <property type="entry name" value="Photosystem II 12 kDa extrinsic protein"/>
    <property type="match status" value="1"/>
</dbReference>
<feature type="transmembrane region" description="Helical" evidence="2">
    <location>
        <begin position="91"/>
        <end position="111"/>
    </location>
</feature>
<dbReference type="PANTHER" id="PTHR21180:SF32">
    <property type="entry name" value="ENDONUCLEASE_EXONUCLEASE_PHOSPHATASE FAMILY DOMAIN-CONTAINING PROTEIN 1"/>
    <property type="match status" value="1"/>
</dbReference>
<dbReference type="InterPro" id="IPR051675">
    <property type="entry name" value="Endo/Exo/Phosphatase_dom_1"/>
</dbReference>
<dbReference type="GO" id="GO:0015627">
    <property type="term" value="C:type II protein secretion system complex"/>
    <property type="evidence" value="ECO:0007669"/>
    <property type="project" value="TreeGrafter"/>
</dbReference>
<dbReference type="InterPro" id="IPR019554">
    <property type="entry name" value="Soluble_ligand-bd"/>
</dbReference>